<gene>
    <name evidence="4" type="ORF">FOC49_02970</name>
</gene>
<evidence type="ECO:0000259" key="3">
    <source>
        <dbReference type="Pfam" id="PF00188"/>
    </source>
</evidence>
<feature type="compositionally biased region" description="Basic and acidic residues" evidence="1">
    <location>
        <begin position="165"/>
        <end position="179"/>
    </location>
</feature>
<organism evidence="4 5">
    <name type="scientific">Gemella morbillorum</name>
    <dbReference type="NCBI Taxonomy" id="29391"/>
    <lineage>
        <taxon>Bacteria</taxon>
        <taxon>Bacillati</taxon>
        <taxon>Bacillota</taxon>
        <taxon>Bacilli</taxon>
        <taxon>Bacillales</taxon>
        <taxon>Gemellaceae</taxon>
        <taxon>Gemella</taxon>
    </lineage>
</organism>
<feature type="compositionally biased region" description="Low complexity" evidence="1">
    <location>
        <begin position="249"/>
        <end position="273"/>
    </location>
</feature>
<dbReference type="Gene3D" id="3.40.33.10">
    <property type="entry name" value="CAP"/>
    <property type="match status" value="1"/>
</dbReference>
<accession>A0AAP9KSY0</accession>
<evidence type="ECO:0000256" key="2">
    <source>
        <dbReference type="SAM" id="SignalP"/>
    </source>
</evidence>
<feature type="chain" id="PRO_5042893120" evidence="2">
    <location>
        <begin position="30"/>
        <end position="438"/>
    </location>
</feature>
<evidence type="ECO:0000313" key="4">
    <source>
        <dbReference type="EMBL" id="QGS08920.1"/>
    </source>
</evidence>
<protein>
    <submittedName>
        <fullName evidence="4">CAP domain-containing protein</fullName>
    </submittedName>
</protein>
<dbReference type="RefSeq" id="WP_004633279.1">
    <property type="nucleotide sequence ID" value="NZ_CP046314.1"/>
</dbReference>
<name>A0AAP9KSY0_9BACL</name>
<feature type="compositionally biased region" description="Basic and acidic residues" evidence="1">
    <location>
        <begin position="144"/>
        <end position="155"/>
    </location>
</feature>
<dbReference type="EMBL" id="CP046314">
    <property type="protein sequence ID" value="QGS08920.1"/>
    <property type="molecule type" value="Genomic_DNA"/>
</dbReference>
<dbReference type="AlphaFoldDB" id="A0AAP9KSY0"/>
<dbReference type="SUPFAM" id="SSF55797">
    <property type="entry name" value="PR-1-like"/>
    <property type="match status" value="1"/>
</dbReference>
<evidence type="ECO:0000313" key="5">
    <source>
        <dbReference type="Proteomes" id="UP000425411"/>
    </source>
</evidence>
<keyword evidence="2" id="KW-0732">Signal</keyword>
<sequence>MRKQGLKITSKVLTGLVLLTGVTALPTNALDVNNAAVDVNVKEVKVSVYEKNGNYYARLTSEKEVANVVARIVVEESKAEFVIKRDIIKPGEAVEVELDLKSKTPTKKLPHTAVERKTINTTVEAGGYKFKISVRYEIATPEVKARQEENKKGTDADNSASGKEGQPKAEPKETEKPAETPKPATPAAPKENTVPKPETGNAQPSNKPAGAATFLNAPAAVAPKAPTIMNNATPAAPKVTNTEKKQEAPKQAPKQAAQPAATPKAAAPAPQATTREEQIRQAYISKVNALRAMNGLSVLKENAALNAGTKARSLTVLQTAFNAAIHGPAGSHEKAAAAKAGYPGAQHILYNVAINTNSGTPDQVAQRLLDTLYHEIGNVTTAFPYGHRNTLLAKSATEIGVGITISGGRVALVHHQNNSGAFQGITPIPSVYLDGKRY</sequence>
<keyword evidence="5" id="KW-1185">Reference proteome</keyword>
<dbReference type="Pfam" id="PF00188">
    <property type="entry name" value="CAP"/>
    <property type="match status" value="1"/>
</dbReference>
<dbReference type="Proteomes" id="UP000425411">
    <property type="component" value="Chromosome"/>
</dbReference>
<reference evidence="4 5" key="1">
    <citation type="submission" date="2019-11" db="EMBL/GenBank/DDBJ databases">
        <title>FDA dAtabase for Regulatory Grade micrObial Sequences (FDA-ARGOS): Supporting development and validation of Infectious Disease Dx tests.</title>
        <authorList>
            <person name="Turner S."/>
            <person name="Byrd R."/>
            <person name="Tallon L."/>
            <person name="Sadzewicz L."/>
            <person name="Vavikolanu K."/>
            <person name="Mehta A."/>
            <person name="Aluvathingal J."/>
            <person name="Nadendla S."/>
            <person name="Myers T."/>
            <person name="Yan Y."/>
            <person name="Sichtig H."/>
        </authorList>
    </citation>
    <scope>NUCLEOTIDE SEQUENCE [LARGE SCALE GENOMIC DNA]</scope>
    <source>
        <strain evidence="4 5">FDAARGOS_741</strain>
    </source>
</reference>
<dbReference type="InterPro" id="IPR035940">
    <property type="entry name" value="CAP_sf"/>
</dbReference>
<feature type="region of interest" description="Disordered" evidence="1">
    <location>
        <begin position="144"/>
        <end position="211"/>
    </location>
</feature>
<feature type="compositionally biased region" description="Low complexity" evidence="1">
    <location>
        <begin position="181"/>
        <end position="191"/>
    </location>
</feature>
<feature type="signal peptide" evidence="2">
    <location>
        <begin position="1"/>
        <end position="29"/>
    </location>
</feature>
<dbReference type="InterPro" id="IPR014044">
    <property type="entry name" value="CAP_dom"/>
</dbReference>
<feature type="region of interest" description="Disordered" evidence="1">
    <location>
        <begin position="225"/>
        <end position="276"/>
    </location>
</feature>
<proteinExistence type="predicted"/>
<evidence type="ECO:0000256" key="1">
    <source>
        <dbReference type="SAM" id="MobiDB-lite"/>
    </source>
</evidence>
<feature type="domain" description="SCP" evidence="3">
    <location>
        <begin position="285"/>
        <end position="409"/>
    </location>
</feature>